<dbReference type="GO" id="GO:0000155">
    <property type="term" value="F:phosphorelay sensor kinase activity"/>
    <property type="evidence" value="ECO:0007669"/>
    <property type="project" value="InterPro"/>
</dbReference>
<feature type="domain" description="HAMP" evidence="13">
    <location>
        <begin position="183"/>
        <end position="236"/>
    </location>
</feature>
<dbReference type="SMART" id="SM00387">
    <property type="entry name" value="HATPase_c"/>
    <property type="match status" value="1"/>
</dbReference>
<comment type="subcellular location">
    <subcellularLocation>
        <location evidence="2">Cell membrane</location>
    </subcellularLocation>
</comment>
<reference evidence="14 15" key="1">
    <citation type="submission" date="2016-11" db="EMBL/GenBank/DDBJ databases">
        <authorList>
            <person name="Jaros S."/>
            <person name="Januszkiewicz K."/>
            <person name="Wedrychowicz H."/>
        </authorList>
    </citation>
    <scope>NUCLEOTIDE SEQUENCE [LARGE SCALE GENOMIC DNA]</scope>
    <source>
        <strain evidence="14 15">DSM 43832</strain>
    </source>
</reference>
<feature type="transmembrane region" description="Helical" evidence="11">
    <location>
        <begin position="163"/>
        <end position="186"/>
    </location>
</feature>
<dbReference type="Pfam" id="PF00512">
    <property type="entry name" value="HisKA"/>
    <property type="match status" value="1"/>
</dbReference>
<dbReference type="InterPro" id="IPR003594">
    <property type="entry name" value="HATPase_dom"/>
</dbReference>
<dbReference type="RefSeq" id="WP_073455024.1">
    <property type="nucleotide sequence ID" value="NZ_CALGVN010000012.1"/>
</dbReference>
<evidence type="ECO:0000256" key="2">
    <source>
        <dbReference type="ARBA" id="ARBA00004236"/>
    </source>
</evidence>
<dbReference type="AlphaFoldDB" id="A0A1M6NND6"/>
<evidence type="ECO:0000256" key="1">
    <source>
        <dbReference type="ARBA" id="ARBA00000085"/>
    </source>
</evidence>
<dbReference type="OrthoDB" id="9786919at2"/>
<dbReference type="PRINTS" id="PR00344">
    <property type="entry name" value="BCTRLSENSOR"/>
</dbReference>
<dbReference type="InterPro" id="IPR003661">
    <property type="entry name" value="HisK_dim/P_dom"/>
</dbReference>
<dbReference type="EC" id="2.7.13.3" evidence="3"/>
<evidence type="ECO:0000256" key="4">
    <source>
        <dbReference type="ARBA" id="ARBA00022553"/>
    </source>
</evidence>
<sequence>MRVRLLVVLTVLALAGVAGFAIPLLVTSAQERTQRFVLSRTADLDRIAALAVQATLTGDTGTLREEIVAHHGVYDEAVLVTDARGNPVVVEGLDPGDPGVRAAVEAALRNQPTALPDVLWPGHSEPLLLARPVGTGTGIVGAVVIRALPGAAVCDIVVAWTRLAVGALAVAAVAVGLAFLLARWILRPLARLDAGIRSLAAGAADTTVPAVSGPPELRTLTAEFNRMAETITASAEQQRRLVADASHQMRNPLAALRLRLDVLARHVAPEGEEPYAATAAELERLEELLAGILELAAAESRSTDRSAAGAEPVERVDLAHVAADQVAVWQPVADEAGVTLRLCPGGPAPAACPASEVAQLLDVLLDNAIRHTGPGTAVQVRCSPGVLEVADDGPGLAPDELARATERFWRAPRSAGTRGSGLGLSIAAQLVSGHGGDLELSATPGGGLTVRIELPA</sequence>
<dbReference type="InterPro" id="IPR050428">
    <property type="entry name" value="TCS_sensor_his_kinase"/>
</dbReference>
<proteinExistence type="predicted"/>
<dbReference type="Gene3D" id="1.10.287.130">
    <property type="match status" value="1"/>
</dbReference>
<evidence type="ECO:0000259" key="13">
    <source>
        <dbReference type="PROSITE" id="PS50885"/>
    </source>
</evidence>
<dbReference type="CDD" id="cd06225">
    <property type="entry name" value="HAMP"/>
    <property type="match status" value="1"/>
</dbReference>
<comment type="catalytic activity">
    <reaction evidence="1">
        <text>ATP + protein L-histidine = ADP + protein N-phospho-L-histidine.</text>
        <dbReference type="EC" id="2.7.13.3"/>
    </reaction>
</comment>
<dbReference type="InterPro" id="IPR003660">
    <property type="entry name" value="HAMP_dom"/>
</dbReference>
<evidence type="ECO:0000256" key="8">
    <source>
        <dbReference type="ARBA" id="ARBA00022989"/>
    </source>
</evidence>
<feature type="domain" description="Histidine kinase" evidence="12">
    <location>
        <begin position="244"/>
        <end position="456"/>
    </location>
</feature>
<dbReference type="SUPFAM" id="SSF47384">
    <property type="entry name" value="Homodimeric domain of signal transducing histidine kinase"/>
    <property type="match status" value="1"/>
</dbReference>
<name>A0A1M6NND6_PSETH</name>
<dbReference type="PROSITE" id="PS50109">
    <property type="entry name" value="HIS_KIN"/>
    <property type="match status" value="1"/>
</dbReference>
<dbReference type="CDD" id="cd00075">
    <property type="entry name" value="HATPase"/>
    <property type="match status" value="1"/>
</dbReference>
<keyword evidence="4" id="KW-0597">Phosphoprotein</keyword>
<dbReference type="SUPFAM" id="SSF55874">
    <property type="entry name" value="ATPase domain of HSP90 chaperone/DNA topoisomerase II/histidine kinase"/>
    <property type="match status" value="1"/>
</dbReference>
<dbReference type="Pfam" id="PF02518">
    <property type="entry name" value="HATPase_c"/>
    <property type="match status" value="1"/>
</dbReference>
<dbReference type="Proteomes" id="UP000184363">
    <property type="component" value="Unassembled WGS sequence"/>
</dbReference>
<dbReference type="GO" id="GO:0005886">
    <property type="term" value="C:plasma membrane"/>
    <property type="evidence" value="ECO:0007669"/>
    <property type="project" value="UniProtKB-SubCell"/>
</dbReference>
<dbReference type="InterPro" id="IPR036890">
    <property type="entry name" value="HATPase_C_sf"/>
</dbReference>
<accession>A0A1M6NND6</accession>
<keyword evidence="15" id="KW-1185">Reference proteome</keyword>
<evidence type="ECO:0000256" key="3">
    <source>
        <dbReference type="ARBA" id="ARBA00012438"/>
    </source>
</evidence>
<dbReference type="STRING" id="1848.SAMN05443637_101357"/>
<dbReference type="PANTHER" id="PTHR45436:SF5">
    <property type="entry name" value="SENSOR HISTIDINE KINASE TRCS"/>
    <property type="match status" value="1"/>
</dbReference>
<gene>
    <name evidence="14" type="ORF">SAMN05443637_101357</name>
</gene>
<dbReference type="SUPFAM" id="SSF158472">
    <property type="entry name" value="HAMP domain-like"/>
    <property type="match status" value="1"/>
</dbReference>
<keyword evidence="6 11" id="KW-0812">Transmembrane</keyword>
<dbReference type="PROSITE" id="PS50885">
    <property type="entry name" value="HAMP"/>
    <property type="match status" value="1"/>
</dbReference>
<keyword evidence="8 11" id="KW-1133">Transmembrane helix</keyword>
<dbReference type="SMART" id="SM00388">
    <property type="entry name" value="HisKA"/>
    <property type="match status" value="1"/>
</dbReference>
<keyword evidence="10 11" id="KW-0472">Membrane</keyword>
<dbReference type="PANTHER" id="PTHR45436">
    <property type="entry name" value="SENSOR HISTIDINE KINASE YKOH"/>
    <property type="match status" value="1"/>
</dbReference>
<dbReference type="InterPro" id="IPR005467">
    <property type="entry name" value="His_kinase_dom"/>
</dbReference>
<protein>
    <recommendedName>
        <fullName evidence="3">histidine kinase</fullName>
        <ecNumber evidence="3">2.7.13.3</ecNumber>
    </recommendedName>
</protein>
<keyword evidence="9" id="KW-0902">Two-component regulatory system</keyword>
<dbReference type="CDD" id="cd00082">
    <property type="entry name" value="HisKA"/>
    <property type="match status" value="1"/>
</dbReference>
<dbReference type="Gene3D" id="6.10.340.10">
    <property type="match status" value="1"/>
</dbReference>
<evidence type="ECO:0000313" key="14">
    <source>
        <dbReference type="EMBL" id="SHJ97116.1"/>
    </source>
</evidence>
<dbReference type="Pfam" id="PF00672">
    <property type="entry name" value="HAMP"/>
    <property type="match status" value="1"/>
</dbReference>
<dbReference type="InterPro" id="IPR036097">
    <property type="entry name" value="HisK_dim/P_sf"/>
</dbReference>
<dbReference type="EMBL" id="FRAP01000001">
    <property type="protein sequence ID" value="SHJ97116.1"/>
    <property type="molecule type" value="Genomic_DNA"/>
</dbReference>
<evidence type="ECO:0000256" key="6">
    <source>
        <dbReference type="ARBA" id="ARBA00022692"/>
    </source>
</evidence>
<evidence type="ECO:0000256" key="11">
    <source>
        <dbReference type="SAM" id="Phobius"/>
    </source>
</evidence>
<keyword evidence="5" id="KW-0808">Transferase</keyword>
<evidence type="ECO:0000313" key="15">
    <source>
        <dbReference type="Proteomes" id="UP000184363"/>
    </source>
</evidence>
<evidence type="ECO:0000256" key="9">
    <source>
        <dbReference type="ARBA" id="ARBA00023012"/>
    </source>
</evidence>
<evidence type="ECO:0000256" key="5">
    <source>
        <dbReference type="ARBA" id="ARBA00022679"/>
    </source>
</evidence>
<organism evidence="14 15">
    <name type="scientific">Pseudonocardia thermophila</name>
    <dbReference type="NCBI Taxonomy" id="1848"/>
    <lineage>
        <taxon>Bacteria</taxon>
        <taxon>Bacillati</taxon>
        <taxon>Actinomycetota</taxon>
        <taxon>Actinomycetes</taxon>
        <taxon>Pseudonocardiales</taxon>
        <taxon>Pseudonocardiaceae</taxon>
        <taxon>Pseudonocardia</taxon>
    </lineage>
</organism>
<dbReference type="InterPro" id="IPR004358">
    <property type="entry name" value="Sig_transdc_His_kin-like_C"/>
</dbReference>
<keyword evidence="7 14" id="KW-0418">Kinase</keyword>
<evidence type="ECO:0000256" key="7">
    <source>
        <dbReference type="ARBA" id="ARBA00022777"/>
    </source>
</evidence>
<evidence type="ECO:0000256" key="10">
    <source>
        <dbReference type="ARBA" id="ARBA00023136"/>
    </source>
</evidence>
<dbReference type="Gene3D" id="3.30.565.10">
    <property type="entry name" value="Histidine kinase-like ATPase, C-terminal domain"/>
    <property type="match status" value="1"/>
</dbReference>
<dbReference type="SMART" id="SM00304">
    <property type="entry name" value="HAMP"/>
    <property type="match status" value="1"/>
</dbReference>
<evidence type="ECO:0000259" key="12">
    <source>
        <dbReference type="PROSITE" id="PS50109"/>
    </source>
</evidence>